<dbReference type="OrthoDB" id="3364649at2759"/>
<dbReference type="GO" id="GO:0051301">
    <property type="term" value="P:cell division"/>
    <property type="evidence" value="ECO:0007669"/>
    <property type="project" value="InterPro"/>
</dbReference>
<dbReference type="Proteomes" id="UP000242525">
    <property type="component" value="Unassembled WGS sequence"/>
</dbReference>
<proteinExistence type="predicted"/>
<evidence type="ECO:0000256" key="1">
    <source>
        <dbReference type="SAM" id="Coils"/>
    </source>
</evidence>
<dbReference type="EMBL" id="CCBN010000007">
    <property type="protein sequence ID" value="CDO54424.1"/>
    <property type="molecule type" value="Genomic_DNA"/>
</dbReference>
<feature type="compositionally biased region" description="Basic residues" evidence="2">
    <location>
        <begin position="152"/>
        <end position="171"/>
    </location>
</feature>
<evidence type="ECO:0000256" key="2">
    <source>
        <dbReference type="SAM" id="MobiDB-lite"/>
    </source>
</evidence>
<gene>
    <name evidence="3" type="ORF">BN980_GECA07s04531g</name>
</gene>
<protein>
    <recommendedName>
        <fullName evidence="5">Kinetochore protein mis13</fullName>
    </recommendedName>
</protein>
<dbReference type="Pfam" id="PF08202">
    <property type="entry name" value="MIS13"/>
    <property type="match status" value="1"/>
</dbReference>
<dbReference type="PANTHER" id="PTHR14778:SF2">
    <property type="entry name" value="KINETOCHORE-ASSOCIATED PROTEIN DSN1 HOMOLOG"/>
    <property type="match status" value="1"/>
</dbReference>
<feature type="compositionally biased region" description="Polar residues" evidence="2">
    <location>
        <begin position="128"/>
        <end position="142"/>
    </location>
</feature>
<evidence type="ECO:0008006" key="5">
    <source>
        <dbReference type="Google" id="ProtNLM"/>
    </source>
</evidence>
<dbReference type="GO" id="GO:0000444">
    <property type="term" value="C:MIS12/MIND type complex"/>
    <property type="evidence" value="ECO:0007669"/>
    <property type="project" value="InterPro"/>
</dbReference>
<feature type="compositionally biased region" description="Polar residues" evidence="2">
    <location>
        <begin position="33"/>
        <end position="51"/>
    </location>
</feature>
<feature type="region of interest" description="Disordered" evidence="2">
    <location>
        <begin position="235"/>
        <end position="297"/>
    </location>
</feature>
<dbReference type="GO" id="GO:0007059">
    <property type="term" value="P:chromosome segregation"/>
    <property type="evidence" value="ECO:0007669"/>
    <property type="project" value="InterPro"/>
</dbReference>
<feature type="region of interest" description="Disordered" evidence="2">
    <location>
        <begin position="19"/>
        <end position="182"/>
    </location>
</feature>
<organism evidence="3 4">
    <name type="scientific">Geotrichum candidum</name>
    <name type="common">Oospora lactis</name>
    <name type="synonym">Dipodascus geotrichum</name>
    <dbReference type="NCBI Taxonomy" id="1173061"/>
    <lineage>
        <taxon>Eukaryota</taxon>
        <taxon>Fungi</taxon>
        <taxon>Dikarya</taxon>
        <taxon>Ascomycota</taxon>
        <taxon>Saccharomycotina</taxon>
        <taxon>Dipodascomycetes</taxon>
        <taxon>Dipodascales</taxon>
        <taxon>Dipodascaceae</taxon>
        <taxon>Geotrichum</taxon>
    </lineage>
</organism>
<sequence>MVGLTMVMAPTKLPTITTNSASAVNTNKKKRTTAPSTSSALNGRATVTRTFPTGVRSVPATRTPSEPTVRRATKRAIRTVSEDNDDTEPDDNHNDVEEDDGFSFRRKGSVSTSAPVPKKKTTRIRRMSTINSSPLESRASQPRSEEPQHKASTVKRKGKAKAKAPTRKKIKPAPSTEFNFNGIADIPMANGSSYQEDTLNMQRTPIPKHTSKRNNKTSFQHPLVAIDETEAAAMNGHHHQPDLTPSPTPESKGHSERIALPLSDTPIIRKNKEMRKQKSGVRRSSLGNRGKRASSIGNGFVAVPHSAVSPQEFYKHLDSSMPEPHRMKQLLLWSLKRVMEKQEETFNQIKVDPKISVEDKTAINVARFIQEEIVRDVAEGRINTSWWNRPEDSNFAEIVKKPNVQNVTNLKNYKAFENRYEELLKEKEQWEARLKEVEKLSTDLVSEKTKLGSVDEKQAVYKQYPFLETLNDPSSSSKSILHRLESGLDELEREVEKLEDFVHLTGSLSRATVTFSNKQMDLLSKHIVASRNIASNPDKSVLYTVVKNSKAVNAEDSYLSAPPDGNKNGDNESLRDVLRTITRLERNEP</sequence>
<dbReference type="InterPro" id="IPR013218">
    <property type="entry name" value="Dsn1/Mis13"/>
</dbReference>
<reference evidence="3" key="1">
    <citation type="submission" date="2014-03" db="EMBL/GenBank/DDBJ databases">
        <authorList>
            <person name="Casaregola S."/>
        </authorList>
    </citation>
    <scope>NUCLEOTIDE SEQUENCE [LARGE SCALE GENOMIC DNA]</scope>
    <source>
        <strain evidence="3">CLIB 918</strain>
    </source>
</reference>
<evidence type="ECO:0000313" key="4">
    <source>
        <dbReference type="Proteomes" id="UP000242525"/>
    </source>
</evidence>
<feature type="coiled-coil region" evidence="1">
    <location>
        <begin position="413"/>
        <end position="447"/>
    </location>
</feature>
<name>A0A0J9XAX6_GEOCN</name>
<dbReference type="STRING" id="1173061.A0A0J9XAX6"/>
<feature type="compositionally biased region" description="Basic residues" evidence="2">
    <location>
        <begin position="117"/>
        <end position="126"/>
    </location>
</feature>
<keyword evidence="4" id="KW-1185">Reference proteome</keyword>
<dbReference type="AlphaFoldDB" id="A0A0J9XAX6"/>
<accession>A0A0J9XAX6</accession>
<feature type="region of interest" description="Disordered" evidence="2">
    <location>
        <begin position="556"/>
        <end position="575"/>
    </location>
</feature>
<dbReference type="PANTHER" id="PTHR14778">
    <property type="entry name" value="KINETOCHORE-ASSOCIATED PROTEIN DSN1 HOMOLOG"/>
    <property type="match status" value="1"/>
</dbReference>
<keyword evidence="1" id="KW-0175">Coiled coil</keyword>
<evidence type="ECO:0000313" key="3">
    <source>
        <dbReference type="EMBL" id="CDO54424.1"/>
    </source>
</evidence>
<comment type="caution">
    <text evidence="3">The sequence shown here is derived from an EMBL/GenBank/DDBJ whole genome shotgun (WGS) entry which is preliminary data.</text>
</comment>